<dbReference type="SUPFAM" id="SSF52540">
    <property type="entry name" value="P-loop containing nucleoside triphosphate hydrolases"/>
    <property type="match status" value="1"/>
</dbReference>
<feature type="domain" description="ATPase AAA-type core" evidence="1">
    <location>
        <begin position="23"/>
        <end position="349"/>
    </location>
</feature>
<dbReference type="Gene3D" id="3.40.50.300">
    <property type="entry name" value="P-loop containing nucleotide triphosphate hydrolases"/>
    <property type="match status" value="2"/>
</dbReference>
<dbReference type="GO" id="GO:0000731">
    <property type="term" value="P:DNA synthesis involved in DNA repair"/>
    <property type="evidence" value="ECO:0007669"/>
    <property type="project" value="TreeGrafter"/>
</dbReference>
<dbReference type="InterPro" id="IPR003959">
    <property type="entry name" value="ATPase_AAA_core"/>
</dbReference>
<dbReference type="GO" id="GO:0005524">
    <property type="term" value="F:ATP binding"/>
    <property type="evidence" value="ECO:0007669"/>
    <property type="project" value="InterPro"/>
</dbReference>
<keyword evidence="3" id="KW-1185">Reference proteome</keyword>
<protein>
    <submittedName>
        <fullName evidence="2">Cytochrome c biogenesis protein CcmA</fullName>
    </submittedName>
</protein>
<evidence type="ECO:0000313" key="2">
    <source>
        <dbReference type="EMBL" id="CDZ78322.1"/>
    </source>
</evidence>
<reference evidence="2 3" key="1">
    <citation type="submission" date="2014-06" db="EMBL/GenBank/DDBJ databases">
        <authorList>
            <person name="Urmite Genomes Urmite Genomes"/>
        </authorList>
    </citation>
    <scope>NUCLEOTIDE SEQUENCE [LARGE SCALE GENOMIC DNA]</scope>
</reference>
<dbReference type="Pfam" id="PF13304">
    <property type="entry name" value="AAA_21"/>
    <property type="match status" value="1"/>
</dbReference>
<dbReference type="OrthoDB" id="104167at2"/>
<dbReference type="eggNOG" id="COG4637">
    <property type="taxonomic scope" value="Bacteria"/>
</dbReference>
<dbReference type="PANTHER" id="PTHR32182">
    <property type="entry name" value="DNA REPLICATION AND REPAIR PROTEIN RECF"/>
    <property type="match status" value="1"/>
</dbReference>
<dbReference type="InterPro" id="IPR014555">
    <property type="entry name" value="RecF-like"/>
</dbReference>
<accession>A0A078KZ43</accession>
<dbReference type="Proteomes" id="UP000044071">
    <property type="component" value="Unassembled WGS sequence"/>
</dbReference>
<name>A0A078KZ43_9GAMM</name>
<evidence type="ECO:0000259" key="1">
    <source>
        <dbReference type="Pfam" id="PF13304"/>
    </source>
</evidence>
<dbReference type="PIRSF" id="PIRSF029347">
    <property type="entry name" value="RecF"/>
    <property type="match status" value="1"/>
</dbReference>
<proteinExistence type="predicted"/>
<dbReference type="GO" id="GO:0006302">
    <property type="term" value="P:double-strand break repair"/>
    <property type="evidence" value="ECO:0007669"/>
    <property type="project" value="TreeGrafter"/>
</dbReference>
<dbReference type="RefSeq" id="WP_043874836.1">
    <property type="nucleotide sequence ID" value="NZ_CCVW01000003.1"/>
</dbReference>
<organism evidence="2 3">
    <name type="scientific">Legionella massiliensis</name>
    <dbReference type="NCBI Taxonomy" id="1034943"/>
    <lineage>
        <taxon>Bacteria</taxon>
        <taxon>Pseudomonadati</taxon>
        <taxon>Pseudomonadota</taxon>
        <taxon>Gammaproteobacteria</taxon>
        <taxon>Legionellales</taxon>
        <taxon>Legionellaceae</taxon>
        <taxon>Legionella</taxon>
    </lineage>
</organism>
<sequence>MISVLAINNYRSILDLKMPLGQLNVISGPNGSGKSNIYRALRLLSQTASGGVIKALAQEGGLNSTFWAGPETLSKAMLKGEAAIEGSVRKKVVRMRLGFSTPELSYAISLGLPTPAPTIFSLDPEIKRECIWAGPSFRPANLLVDRVGPIVKIRSSRTWEVIDHHLNVFDSLFSQIGNIKETPEIICLRETIRNWRFYDHFRSDRDAPARKTQIATRTPVLSNEGDDLAAALQTIKEIGDSEALDKAISDAFPGAKLIITQHNGGYLSVGLSQQGLLRPLSCSELSDGTLRYLLLVAALLTPRPPQLLILNEPETSLHPDLIPALAKLILHASEKTQVWVVSHASLLIDALKQYPGCQLIELEKQVGQTKILGQSMLDLPSWYWPD</sequence>
<dbReference type="STRING" id="1034943.BN59_02632"/>
<dbReference type="FunFam" id="3.40.50.300:FF:002534">
    <property type="entry name" value="Putative RecF protein"/>
    <property type="match status" value="1"/>
</dbReference>
<dbReference type="AlphaFoldDB" id="A0A078KZ43"/>
<dbReference type="EMBL" id="CCSB01000003">
    <property type="protein sequence ID" value="CDZ78322.1"/>
    <property type="molecule type" value="Genomic_DNA"/>
</dbReference>
<dbReference type="PANTHER" id="PTHR32182:SF25">
    <property type="entry name" value="SLR1056 PROTEIN"/>
    <property type="match status" value="1"/>
</dbReference>
<dbReference type="InterPro" id="IPR027417">
    <property type="entry name" value="P-loop_NTPase"/>
</dbReference>
<gene>
    <name evidence="2" type="ORF">BN59_02632</name>
</gene>
<dbReference type="FunFam" id="3.40.50.300:FF:002708">
    <property type="entry name" value="FeS assembly ATPase SufC"/>
    <property type="match status" value="1"/>
</dbReference>
<evidence type="ECO:0000313" key="3">
    <source>
        <dbReference type="Proteomes" id="UP000044071"/>
    </source>
</evidence>
<dbReference type="GO" id="GO:0016887">
    <property type="term" value="F:ATP hydrolysis activity"/>
    <property type="evidence" value="ECO:0007669"/>
    <property type="project" value="InterPro"/>
</dbReference>